<organism evidence="2 3">
    <name type="scientific">Agromyces mariniharenae</name>
    <dbReference type="NCBI Taxonomy" id="2604423"/>
    <lineage>
        <taxon>Bacteria</taxon>
        <taxon>Bacillati</taxon>
        <taxon>Actinomycetota</taxon>
        <taxon>Actinomycetes</taxon>
        <taxon>Micrococcales</taxon>
        <taxon>Microbacteriaceae</taxon>
        <taxon>Agromyces</taxon>
    </lineage>
</organism>
<dbReference type="CDD" id="cd00158">
    <property type="entry name" value="RHOD"/>
    <property type="match status" value="1"/>
</dbReference>
<dbReference type="RefSeq" id="WP_148734003.1">
    <property type="nucleotide sequence ID" value="NZ_VSSB01000001.1"/>
</dbReference>
<dbReference type="Gene3D" id="3.40.250.10">
    <property type="entry name" value="Rhodanese-like domain"/>
    <property type="match status" value="1"/>
</dbReference>
<sequence length="105" mass="11058">MQTISPTAAHALGDAFIIDVREPDEVARARVDGAVHIPLGSLVERLDEVPRDRTVYLMCALGGRSAQATQFLAAQGVDAVNIDGGITQWHRAGLPVITGRAGTIA</sequence>
<protein>
    <submittedName>
        <fullName evidence="2">Rhodanese-like domain-containing protein</fullName>
    </submittedName>
</protein>
<keyword evidence="3" id="KW-1185">Reference proteome</keyword>
<evidence type="ECO:0000313" key="3">
    <source>
        <dbReference type="Proteomes" id="UP000325243"/>
    </source>
</evidence>
<dbReference type="InterPro" id="IPR050229">
    <property type="entry name" value="GlpE_sulfurtransferase"/>
</dbReference>
<dbReference type="Pfam" id="PF00581">
    <property type="entry name" value="Rhodanese"/>
    <property type="match status" value="1"/>
</dbReference>
<dbReference type="InterPro" id="IPR036873">
    <property type="entry name" value="Rhodanese-like_dom_sf"/>
</dbReference>
<dbReference type="Proteomes" id="UP000325243">
    <property type="component" value="Unassembled WGS sequence"/>
</dbReference>
<dbReference type="PANTHER" id="PTHR43031:SF1">
    <property type="entry name" value="PYRIDINE NUCLEOTIDE-DISULPHIDE OXIDOREDUCTASE"/>
    <property type="match status" value="1"/>
</dbReference>
<dbReference type="PROSITE" id="PS50206">
    <property type="entry name" value="RHODANESE_3"/>
    <property type="match status" value="1"/>
</dbReference>
<dbReference type="SMART" id="SM00450">
    <property type="entry name" value="RHOD"/>
    <property type="match status" value="1"/>
</dbReference>
<feature type="domain" description="Rhodanese" evidence="1">
    <location>
        <begin position="11"/>
        <end position="98"/>
    </location>
</feature>
<accession>A0A5S4V652</accession>
<evidence type="ECO:0000259" key="1">
    <source>
        <dbReference type="PROSITE" id="PS50206"/>
    </source>
</evidence>
<gene>
    <name evidence="2" type="ORF">FYC51_13080</name>
</gene>
<dbReference type="SUPFAM" id="SSF52821">
    <property type="entry name" value="Rhodanese/Cell cycle control phosphatase"/>
    <property type="match status" value="1"/>
</dbReference>
<evidence type="ECO:0000313" key="2">
    <source>
        <dbReference type="EMBL" id="TYL54472.1"/>
    </source>
</evidence>
<dbReference type="InterPro" id="IPR001763">
    <property type="entry name" value="Rhodanese-like_dom"/>
</dbReference>
<reference evidence="2 3" key="1">
    <citation type="submission" date="2019-08" db="EMBL/GenBank/DDBJ databases">
        <authorList>
            <person name="Hu J."/>
        </authorList>
    </citation>
    <scope>NUCLEOTIDE SEQUENCE [LARGE SCALE GENOMIC DNA]</scope>
    <source>
        <strain evidence="2 3">NEAU-184</strain>
    </source>
</reference>
<proteinExistence type="predicted"/>
<name>A0A5S4V652_9MICO</name>
<dbReference type="PANTHER" id="PTHR43031">
    <property type="entry name" value="FAD-DEPENDENT OXIDOREDUCTASE"/>
    <property type="match status" value="1"/>
</dbReference>
<dbReference type="EMBL" id="VSSB01000001">
    <property type="protein sequence ID" value="TYL54472.1"/>
    <property type="molecule type" value="Genomic_DNA"/>
</dbReference>
<dbReference type="AlphaFoldDB" id="A0A5S4V652"/>
<comment type="caution">
    <text evidence="2">The sequence shown here is derived from an EMBL/GenBank/DDBJ whole genome shotgun (WGS) entry which is preliminary data.</text>
</comment>